<gene>
    <name evidence="1" type="ORF">PSTG_19363</name>
</gene>
<dbReference type="AlphaFoldDB" id="A0A0L0UJR5"/>
<dbReference type="EMBL" id="AJIL01006102">
    <property type="protein sequence ID" value="KNE87256.1"/>
    <property type="molecule type" value="Genomic_DNA"/>
</dbReference>
<dbReference type="Proteomes" id="UP000054564">
    <property type="component" value="Unassembled WGS sequence"/>
</dbReference>
<evidence type="ECO:0000313" key="2">
    <source>
        <dbReference type="Proteomes" id="UP000054564"/>
    </source>
</evidence>
<accession>A0A0L0UJR5</accession>
<sequence length="104" mass="11700">MCAGFPVTKRATRYTGPRAYRITAHPLVSAVHGLQKTTNTRNYVQLLDRGQGSQFLGTVSMKQPTMYSYMASHRYLYQNVFNTSLTLPHVYDSVASIHMTRSPG</sequence>
<name>A0A0L0UJR5_9BASI</name>
<comment type="caution">
    <text evidence="1">The sequence shown here is derived from an EMBL/GenBank/DDBJ whole genome shotgun (WGS) entry which is preliminary data.</text>
</comment>
<reference evidence="2" key="1">
    <citation type="submission" date="2014-03" db="EMBL/GenBank/DDBJ databases">
        <title>The Genome Sequence of Puccinia striiformis f. sp. tritici PST-78.</title>
        <authorList>
            <consortium name="The Broad Institute Genome Sequencing Platform"/>
            <person name="Cuomo C."/>
            <person name="Hulbert S."/>
            <person name="Chen X."/>
            <person name="Walker B."/>
            <person name="Young S.K."/>
            <person name="Zeng Q."/>
            <person name="Gargeya S."/>
            <person name="Fitzgerald M."/>
            <person name="Haas B."/>
            <person name="Abouelleil A."/>
            <person name="Alvarado L."/>
            <person name="Arachchi H.M."/>
            <person name="Berlin A.M."/>
            <person name="Chapman S.B."/>
            <person name="Goldberg J."/>
            <person name="Griggs A."/>
            <person name="Gujja S."/>
            <person name="Hansen M."/>
            <person name="Howarth C."/>
            <person name="Imamovic A."/>
            <person name="Larimer J."/>
            <person name="McCowan C."/>
            <person name="Montmayeur A."/>
            <person name="Murphy C."/>
            <person name="Neiman D."/>
            <person name="Pearson M."/>
            <person name="Priest M."/>
            <person name="Roberts A."/>
            <person name="Saif S."/>
            <person name="Shea T."/>
            <person name="Sisk P."/>
            <person name="Sykes S."/>
            <person name="Wortman J."/>
            <person name="Nusbaum C."/>
            <person name="Birren B."/>
        </authorList>
    </citation>
    <scope>NUCLEOTIDE SEQUENCE [LARGE SCALE GENOMIC DNA]</scope>
    <source>
        <strain evidence="2">race PST-78</strain>
    </source>
</reference>
<protein>
    <submittedName>
        <fullName evidence="1">Uncharacterized protein</fullName>
    </submittedName>
</protein>
<evidence type="ECO:0000313" key="1">
    <source>
        <dbReference type="EMBL" id="KNE87256.1"/>
    </source>
</evidence>
<proteinExistence type="predicted"/>
<organism evidence="1 2">
    <name type="scientific">Puccinia striiformis f. sp. tritici PST-78</name>
    <dbReference type="NCBI Taxonomy" id="1165861"/>
    <lineage>
        <taxon>Eukaryota</taxon>
        <taxon>Fungi</taxon>
        <taxon>Dikarya</taxon>
        <taxon>Basidiomycota</taxon>
        <taxon>Pucciniomycotina</taxon>
        <taxon>Pucciniomycetes</taxon>
        <taxon>Pucciniales</taxon>
        <taxon>Pucciniaceae</taxon>
        <taxon>Puccinia</taxon>
    </lineage>
</organism>
<keyword evidence="2" id="KW-1185">Reference proteome</keyword>